<dbReference type="KEGG" id="rpon:G3256_06360"/>
<dbReference type="AlphaFoldDB" id="A0A858SQ68"/>
<sequence length="159" mass="17539">MGQIPADAAHWDSGDWIEWHRTAIGEDRTPCIATPSDPMAALTALSVNMLHSARAWWEATGEHLPVYDAIAKVHAALEYDLPVSGEDPDPERVIRICVLPPHGPDNTVELDLSEPFSAVLIVRIRDNWTVQSRMISRARLNCADEGTLKLSWAALPAAR</sequence>
<evidence type="ECO:0000313" key="1">
    <source>
        <dbReference type="EMBL" id="QJF50805.1"/>
    </source>
</evidence>
<gene>
    <name evidence="1" type="ORF">G3256_06360</name>
</gene>
<name>A0A858SQ68_9RHOB</name>
<dbReference type="EMBL" id="CP048788">
    <property type="protein sequence ID" value="QJF50805.1"/>
    <property type="molecule type" value="Genomic_DNA"/>
</dbReference>
<keyword evidence="2" id="KW-1185">Reference proteome</keyword>
<organism evidence="1 2">
    <name type="scientific">Roseobacter ponti</name>
    <dbReference type="NCBI Taxonomy" id="1891787"/>
    <lineage>
        <taxon>Bacteria</taxon>
        <taxon>Pseudomonadati</taxon>
        <taxon>Pseudomonadota</taxon>
        <taxon>Alphaproteobacteria</taxon>
        <taxon>Rhodobacterales</taxon>
        <taxon>Roseobacteraceae</taxon>
        <taxon>Roseobacter</taxon>
    </lineage>
</organism>
<dbReference type="RefSeq" id="WP_169640021.1">
    <property type="nucleotide sequence ID" value="NZ_CP048788.1"/>
</dbReference>
<accession>A0A858SQ68</accession>
<evidence type="ECO:0000313" key="2">
    <source>
        <dbReference type="Proteomes" id="UP000503308"/>
    </source>
</evidence>
<protein>
    <submittedName>
        <fullName evidence="1">Uncharacterized protein</fullName>
    </submittedName>
</protein>
<proteinExistence type="predicted"/>
<reference evidence="1 2" key="1">
    <citation type="submission" date="2020-02" db="EMBL/GenBank/DDBJ databases">
        <title>Genome sequence of Roseobacter ponti.</title>
        <authorList>
            <person name="Hollensteiner J."/>
            <person name="Schneider D."/>
            <person name="Poehlein A."/>
            <person name="Daniel R."/>
        </authorList>
    </citation>
    <scope>NUCLEOTIDE SEQUENCE [LARGE SCALE GENOMIC DNA]</scope>
    <source>
        <strain evidence="1 2">DSM 106830</strain>
    </source>
</reference>
<dbReference type="Proteomes" id="UP000503308">
    <property type="component" value="Chromosome"/>
</dbReference>